<evidence type="ECO:0000259" key="1">
    <source>
        <dbReference type="Pfam" id="PF01488"/>
    </source>
</evidence>
<dbReference type="FunFam" id="3.40.50.10860:FF:000009">
    <property type="entry name" value="Bifunctional 3-dehydroquinate dehydratase/shikimate dehydrogenase, chloroplastic"/>
    <property type="match status" value="1"/>
</dbReference>
<dbReference type="Proteomes" id="UP001064489">
    <property type="component" value="Chromosome 3"/>
</dbReference>
<keyword evidence="5" id="KW-1185">Reference proteome</keyword>
<feature type="domain" description="Quinate/shikimate 5-dehydrogenase/glutamyl-tRNA reductase" evidence="1">
    <location>
        <begin position="379"/>
        <end position="450"/>
    </location>
</feature>
<dbReference type="FunFam" id="3.40.50.720:FF:000172">
    <property type="entry name" value="Bifunctional 3-dehydroquinate dehydratase/shikimate dehydrogenase, chloroplastic"/>
    <property type="match status" value="1"/>
</dbReference>
<proteinExistence type="inferred from homology"/>
<evidence type="ECO:0008006" key="6">
    <source>
        <dbReference type="Google" id="ProtNLM"/>
    </source>
</evidence>
<dbReference type="FunFam" id="3.20.20.70:FF:000142">
    <property type="entry name" value="bifunctional 3-dehydroquinate dehydratase/shikimate dehydrogenase, chloroplastic"/>
    <property type="match status" value="1"/>
</dbReference>
<dbReference type="Pfam" id="PF18317">
    <property type="entry name" value="SDH_C"/>
    <property type="match status" value="1"/>
</dbReference>
<dbReference type="Pfam" id="PF01487">
    <property type="entry name" value="DHquinase_I"/>
    <property type="match status" value="1"/>
</dbReference>
<dbReference type="PANTHER" id="PTHR21089:SF12">
    <property type="entry name" value="BIFUNCTIONAL 3-DEHYDROQUINATE DEHYDRATASE_SHIKIMATE DEHYDROGENASE, CHLOROPLASTIC"/>
    <property type="match status" value="1"/>
</dbReference>
<dbReference type="PANTHER" id="PTHR21089">
    <property type="entry name" value="SHIKIMATE DEHYDROGENASE"/>
    <property type="match status" value="1"/>
</dbReference>
<dbReference type="AlphaFoldDB" id="A0AAD5JAD7"/>
<dbReference type="InterPro" id="IPR006151">
    <property type="entry name" value="Shikm_DH/Glu-tRNA_Rdtase"/>
</dbReference>
<dbReference type="InterPro" id="IPR013785">
    <property type="entry name" value="Aldolase_TIM"/>
</dbReference>
<feature type="domain" description="SDH C-terminal" evidence="3">
    <location>
        <begin position="499"/>
        <end position="525"/>
    </location>
</feature>
<dbReference type="GO" id="GO:0003855">
    <property type="term" value="F:3-dehydroquinate dehydratase activity"/>
    <property type="evidence" value="ECO:0007669"/>
    <property type="project" value="InterPro"/>
</dbReference>
<dbReference type="NCBIfam" id="TIGR01093">
    <property type="entry name" value="aroD"/>
    <property type="match status" value="1"/>
</dbReference>
<dbReference type="Pfam" id="PF01488">
    <property type="entry name" value="Shikimate_DH"/>
    <property type="match status" value="1"/>
</dbReference>
<dbReference type="InterPro" id="IPR041121">
    <property type="entry name" value="SDH_C"/>
</dbReference>
<reference evidence="4" key="2">
    <citation type="submission" date="2023-02" db="EMBL/GenBank/DDBJ databases">
        <authorList>
            <person name="Swenson N.G."/>
            <person name="Wegrzyn J.L."/>
            <person name="Mcevoy S.L."/>
        </authorList>
    </citation>
    <scope>NUCLEOTIDE SEQUENCE</scope>
    <source>
        <strain evidence="4">91603</strain>
        <tissue evidence="4">Leaf</tissue>
    </source>
</reference>
<dbReference type="InterPro" id="IPR013708">
    <property type="entry name" value="Shikimate_DH-bd_N"/>
</dbReference>
<dbReference type="Gene3D" id="3.40.50.720">
    <property type="entry name" value="NAD(P)-binding Rossmann-like Domain"/>
    <property type="match status" value="1"/>
</dbReference>
<accession>A0AAD5JAD7</accession>
<dbReference type="SUPFAM" id="SSF53223">
    <property type="entry name" value="Aminoacid dehydrogenase-like, N-terminal domain"/>
    <property type="match status" value="1"/>
</dbReference>
<dbReference type="EMBL" id="JAJSOW010000100">
    <property type="protein sequence ID" value="KAI9186665.1"/>
    <property type="molecule type" value="Genomic_DNA"/>
</dbReference>
<dbReference type="HAMAP" id="MF_00222">
    <property type="entry name" value="Shikimate_DH_AroE"/>
    <property type="match status" value="1"/>
</dbReference>
<dbReference type="CDD" id="cd01065">
    <property type="entry name" value="NAD_bind_Shikimate_DH"/>
    <property type="match status" value="1"/>
</dbReference>
<dbReference type="GO" id="GO:0004764">
    <property type="term" value="F:shikimate 3-dehydrogenase (NADP+) activity"/>
    <property type="evidence" value="ECO:0007669"/>
    <property type="project" value="InterPro"/>
</dbReference>
<dbReference type="HAMAP" id="MF_00214">
    <property type="entry name" value="AroD"/>
    <property type="match status" value="1"/>
</dbReference>
<sequence>MTLSSIPLATADLKIEDGGRKNWTLVCAPLMAETVDQMLVLMDKAKQIGADLVEVRIDFLKNFSPRNDLNILIKQAPLPTLITYRPKWEGGQYDGDESTRQETLRIAMELGTDYLDVELKVAQEFYSSIQGKKPEKLKIIVSSHNYKNTPSVEEIGNLVARIQATGADIVKIATTSVDITDNARMFQVLVHSQVPMIGIVMGERGLMSRILSAKYGGFLTFGSIEAGVISAPGQPTLVDLLDLYNFKQIGVDTKVHGVIGNPIGHSKSPHLYNAAFKSLGFNGIYLPLLVDSVANFINVYSSQDFVGYSYTIPHKEDGLRCCDEIDPIAKEIGAISCMIRRPTDGKLMGYNVDYLGAIAAIEEALRASNGATPASASPLAGKLFVVMGAGGAGKALAYGGYEKGARVVVANRTYEKAKILADKVGGQAITLAELKDFHPEEGMILANTTSVGMKPRIDETPLPKDSLKNYSLVFDAIYTPKWTRLLTEAQECGATVVFGTEMFINQAFVQVERFTGLPAPKTILRDVDGKVLRFCLLFGIHLYRKVFMVVASGMDKFFG</sequence>
<dbReference type="Gene3D" id="3.20.20.70">
    <property type="entry name" value="Aldolase class I"/>
    <property type="match status" value="1"/>
</dbReference>
<dbReference type="Pfam" id="PF08501">
    <property type="entry name" value="Shikimate_dh_N"/>
    <property type="match status" value="1"/>
</dbReference>
<organism evidence="4 5">
    <name type="scientific">Acer negundo</name>
    <name type="common">Box elder</name>
    <dbReference type="NCBI Taxonomy" id="4023"/>
    <lineage>
        <taxon>Eukaryota</taxon>
        <taxon>Viridiplantae</taxon>
        <taxon>Streptophyta</taxon>
        <taxon>Embryophyta</taxon>
        <taxon>Tracheophyta</taxon>
        <taxon>Spermatophyta</taxon>
        <taxon>Magnoliopsida</taxon>
        <taxon>eudicotyledons</taxon>
        <taxon>Gunneridae</taxon>
        <taxon>Pentapetalae</taxon>
        <taxon>rosids</taxon>
        <taxon>malvids</taxon>
        <taxon>Sapindales</taxon>
        <taxon>Sapindaceae</taxon>
        <taxon>Hippocastanoideae</taxon>
        <taxon>Acereae</taxon>
        <taxon>Acer</taxon>
    </lineage>
</organism>
<dbReference type="InterPro" id="IPR001381">
    <property type="entry name" value="DHquinase_I"/>
</dbReference>
<dbReference type="GO" id="GO:0009423">
    <property type="term" value="P:chorismate biosynthetic process"/>
    <property type="evidence" value="ECO:0007669"/>
    <property type="project" value="TreeGrafter"/>
</dbReference>
<dbReference type="InterPro" id="IPR036291">
    <property type="entry name" value="NAD(P)-bd_dom_sf"/>
</dbReference>
<protein>
    <recommendedName>
        <fullName evidence="6">Shikimate dehydrogenase (NADP(+))</fullName>
    </recommendedName>
</protein>
<dbReference type="Gene3D" id="3.40.50.10860">
    <property type="entry name" value="Leucine Dehydrogenase, chain A, domain 1"/>
    <property type="match status" value="1"/>
</dbReference>
<evidence type="ECO:0000313" key="4">
    <source>
        <dbReference type="EMBL" id="KAI9186665.1"/>
    </source>
</evidence>
<dbReference type="CDD" id="cd00502">
    <property type="entry name" value="DHQase_I"/>
    <property type="match status" value="1"/>
</dbReference>
<reference evidence="4" key="1">
    <citation type="journal article" date="2022" name="Plant J.">
        <title>Strategies of tolerance reflected in two North American maple genomes.</title>
        <authorList>
            <person name="McEvoy S.L."/>
            <person name="Sezen U.U."/>
            <person name="Trouern-Trend A."/>
            <person name="McMahon S.M."/>
            <person name="Schaberg P.G."/>
            <person name="Yang J."/>
            <person name="Wegrzyn J.L."/>
            <person name="Swenson N.G."/>
        </authorList>
    </citation>
    <scope>NUCLEOTIDE SEQUENCE</scope>
    <source>
        <strain evidence="4">91603</strain>
    </source>
</reference>
<dbReference type="InterPro" id="IPR046346">
    <property type="entry name" value="Aminoacid_DH-like_N_sf"/>
</dbReference>
<name>A0AAD5JAD7_ACENE</name>
<dbReference type="InterPro" id="IPR022893">
    <property type="entry name" value="Shikimate_DH_fam"/>
</dbReference>
<comment type="caution">
    <text evidence="4">The sequence shown here is derived from an EMBL/GenBank/DDBJ whole genome shotgun (WGS) entry which is preliminary data.</text>
</comment>
<evidence type="ECO:0000259" key="2">
    <source>
        <dbReference type="Pfam" id="PF08501"/>
    </source>
</evidence>
<dbReference type="GO" id="GO:0019632">
    <property type="term" value="P:shikimate metabolic process"/>
    <property type="evidence" value="ECO:0007669"/>
    <property type="project" value="TreeGrafter"/>
</dbReference>
<gene>
    <name evidence="4" type="ORF">LWI28_019668</name>
</gene>
<feature type="domain" description="Shikimate dehydrogenase substrate binding N-terminal" evidence="2">
    <location>
        <begin position="258"/>
        <end position="336"/>
    </location>
</feature>
<evidence type="ECO:0000313" key="5">
    <source>
        <dbReference type="Proteomes" id="UP001064489"/>
    </source>
</evidence>
<dbReference type="SUPFAM" id="SSF51569">
    <property type="entry name" value="Aldolase"/>
    <property type="match status" value="1"/>
</dbReference>
<evidence type="ECO:0000259" key="3">
    <source>
        <dbReference type="Pfam" id="PF18317"/>
    </source>
</evidence>
<dbReference type="SUPFAM" id="SSF51735">
    <property type="entry name" value="NAD(P)-binding Rossmann-fold domains"/>
    <property type="match status" value="1"/>
</dbReference>